<name>A0A916YDH8_9SPHN</name>
<dbReference type="GO" id="GO:0016787">
    <property type="term" value="F:hydrolase activity"/>
    <property type="evidence" value="ECO:0007669"/>
    <property type="project" value="UniProtKB-KW"/>
</dbReference>
<evidence type="ECO:0000313" key="2">
    <source>
        <dbReference type="Proteomes" id="UP000598997"/>
    </source>
</evidence>
<organism evidence="1 2">
    <name type="scientific">Croceicoccus pelagius</name>
    <dbReference type="NCBI Taxonomy" id="1703341"/>
    <lineage>
        <taxon>Bacteria</taxon>
        <taxon>Pseudomonadati</taxon>
        <taxon>Pseudomonadota</taxon>
        <taxon>Alphaproteobacteria</taxon>
        <taxon>Sphingomonadales</taxon>
        <taxon>Erythrobacteraceae</taxon>
        <taxon>Croceicoccus</taxon>
    </lineage>
</organism>
<keyword evidence="1" id="KW-0378">Hydrolase</keyword>
<evidence type="ECO:0000313" key="1">
    <source>
        <dbReference type="EMBL" id="GGD40635.1"/>
    </source>
</evidence>
<comment type="caution">
    <text evidence="1">The sequence shown here is derived from an EMBL/GenBank/DDBJ whole genome shotgun (WGS) entry which is preliminary data.</text>
</comment>
<dbReference type="Proteomes" id="UP000598997">
    <property type="component" value="Unassembled WGS sequence"/>
</dbReference>
<dbReference type="AlphaFoldDB" id="A0A916YDH8"/>
<dbReference type="SUPFAM" id="SSF53474">
    <property type="entry name" value="alpha/beta-Hydrolases"/>
    <property type="match status" value="1"/>
</dbReference>
<keyword evidence="2" id="KW-1185">Reference proteome</keyword>
<dbReference type="RefSeq" id="WP_066766857.1">
    <property type="nucleotide sequence ID" value="NZ_BMIO01000004.1"/>
</dbReference>
<proteinExistence type="predicted"/>
<dbReference type="PANTHER" id="PTHR37946:SF1">
    <property type="entry name" value="SLL1969 PROTEIN"/>
    <property type="match status" value="1"/>
</dbReference>
<protein>
    <submittedName>
        <fullName evidence="1">Alpha/beta hydrolase</fullName>
    </submittedName>
</protein>
<dbReference type="Pfam" id="PF02089">
    <property type="entry name" value="Palm_thioest"/>
    <property type="match status" value="1"/>
</dbReference>
<accession>A0A916YDH8</accession>
<reference evidence="1 2" key="1">
    <citation type="journal article" date="2014" name="Int. J. Syst. Evol. Microbiol.">
        <title>Complete genome sequence of Corynebacterium casei LMG S-19264T (=DSM 44701T), isolated from a smear-ripened cheese.</title>
        <authorList>
            <consortium name="US DOE Joint Genome Institute (JGI-PGF)"/>
            <person name="Walter F."/>
            <person name="Albersmeier A."/>
            <person name="Kalinowski J."/>
            <person name="Ruckert C."/>
        </authorList>
    </citation>
    <scope>NUCLEOTIDE SEQUENCE [LARGE SCALE GENOMIC DNA]</scope>
    <source>
        <strain evidence="1 2">CGMCC 1.15358</strain>
    </source>
</reference>
<dbReference type="PANTHER" id="PTHR37946">
    <property type="entry name" value="SLL1969 PROTEIN"/>
    <property type="match status" value="1"/>
</dbReference>
<gene>
    <name evidence="1" type="ORF">GCM10010989_13400</name>
</gene>
<dbReference type="EMBL" id="BMIO01000004">
    <property type="protein sequence ID" value="GGD40635.1"/>
    <property type="molecule type" value="Genomic_DNA"/>
</dbReference>
<dbReference type="OrthoDB" id="7389193at2"/>
<dbReference type="Gene3D" id="3.40.50.1820">
    <property type="entry name" value="alpha/beta hydrolase"/>
    <property type="match status" value="1"/>
</dbReference>
<dbReference type="InterPro" id="IPR029058">
    <property type="entry name" value="AB_hydrolase_fold"/>
</dbReference>
<sequence length="255" mass="28223">MPEKSEILSPLPALTFAEGARSMMELASLAFSYPLMTGVPRGDGHPVLVLPGFATNDRMTAVLRSFLTRLGHHVHPWDLGWNLDQHTTGENGEHIAQRIAEIRKQTGRKVSLVGWSLGGVIAREATRRDPEDVRQVVTLGSPFTGDPGATNLNMLYELLTGNRIADMRKHARYATGHHVLPVPSSAVYSRTDGITAWQNCISETDEKTENIEVVSSHFGFIANPAVFYIVADRLSQTEGEWKPFERKGPFAACYR</sequence>